<accession>A0A9W6XMY1</accession>
<reference evidence="1" key="1">
    <citation type="submission" date="2023-04" db="EMBL/GenBank/DDBJ databases">
        <title>Phytophthora fragariaefolia NBRC 109709.</title>
        <authorList>
            <person name="Ichikawa N."/>
            <person name="Sato H."/>
            <person name="Tonouchi N."/>
        </authorList>
    </citation>
    <scope>NUCLEOTIDE SEQUENCE</scope>
    <source>
        <strain evidence="1">NBRC 109709</strain>
    </source>
</reference>
<dbReference type="AlphaFoldDB" id="A0A9W6XMY1"/>
<organism evidence="1 2">
    <name type="scientific">Phytophthora fragariaefolia</name>
    <dbReference type="NCBI Taxonomy" id="1490495"/>
    <lineage>
        <taxon>Eukaryota</taxon>
        <taxon>Sar</taxon>
        <taxon>Stramenopiles</taxon>
        <taxon>Oomycota</taxon>
        <taxon>Peronosporomycetes</taxon>
        <taxon>Peronosporales</taxon>
        <taxon>Peronosporaceae</taxon>
        <taxon>Phytophthora</taxon>
    </lineage>
</organism>
<dbReference type="Proteomes" id="UP001165121">
    <property type="component" value="Unassembled WGS sequence"/>
</dbReference>
<evidence type="ECO:0000313" key="1">
    <source>
        <dbReference type="EMBL" id="GMF42079.1"/>
    </source>
</evidence>
<gene>
    <name evidence="1" type="ORF">Pfra01_001361700</name>
</gene>
<sequence length="202" mass="21870">MGVLFAALASRPSRSLPALTTAPSSASPTVWATSFRSVGMSDVNVLQKIVGGFGLDIVDLTRARAVDASRVQLGFPCRTKAAGEAHVQACAPSCNHHLFADDRGRTDGRYCGMSPFGVWKTLRRPVTYLSLFHRHHNSGWWCCCWSSSSAELLSGTIFLLQKCKCSSAVVLTVARRRYSASYIPYGRKILASIAQKLCGAVV</sequence>
<dbReference type="EMBL" id="BSXT01001399">
    <property type="protein sequence ID" value="GMF42079.1"/>
    <property type="molecule type" value="Genomic_DNA"/>
</dbReference>
<keyword evidence="2" id="KW-1185">Reference proteome</keyword>
<dbReference type="OrthoDB" id="73614at2759"/>
<name>A0A9W6XMY1_9STRA</name>
<proteinExistence type="predicted"/>
<evidence type="ECO:0000313" key="2">
    <source>
        <dbReference type="Proteomes" id="UP001165121"/>
    </source>
</evidence>
<protein>
    <submittedName>
        <fullName evidence="1">Unnamed protein product</fullName>
    </submittedName>
</protein>
<comment type="caution">
    <text evidence="1">The sequence shown here is derived from an EMBL/GenBank/DDBJ whole genome shotgun (WGS) entry which is preliminary data.</text>
</comment>